<dbReference type="GO" id="GO:0006281">
    <property type="term" value="P:DNA repair"/>
    <property type="evidence" value="ECO:0007669"/>
    <property type="project" value="UniProtKB-KW"/>
</dbReference>
<dbReference type="GO" id="GO:0006260">
    <property type="term" value="P:DNA replication"/>
    <property type="evidence" value="ECO:0007669"/>
    <property type="project" value="UniProtKB-KW"/>
</dbReference>
<dbReference type="PANTHER" id="PTHR47810:SF1">
    <property type="entry name" value="DNA LIGASE B"/>
    <property type="match status" value="1"/>
</dbReference>
<evidence type="ECO:0000256" key="3">
    <source>
        <dbReference type="ARBA" id="ARBA00022763"/>
    </source>
</evidence>
<keyword evidence="4" id="KW-0234">DNA repair</keyword>
<evidence type="ECO:0000313" key="6">
    <source>
        <dbReference type="Proteomes" id="UP000828390"/>
    </source>
</evidence>
<evidence type="ECO:0000256" key="4">
    <source>
        <dbReference type="ARBA" id="ARBA00023204"/>
    </source>
</evidence>
<dbReference type="EMBL" id="JAIWYP010000009">
    <property type="protein sequence ID" value="KAH3768865.1"/>
    <property type="molecule type" value="Genomic_DNA"/>
</dbReference>
<dbReference type="InterPro" id="IPR050326">
    <property type="entry name" value="NAD_dep_DNA_ligaseB"/>
</dbReference>
<evidence type="ECO:0000256" key="1">
    <source>
        <dbReference type="ARBA" id="ARBA00022598"/>
    </source>
</evidence>
<keyword evidence="3" id="KW-0227">DNA damage</keyword>
<dbReference type="SUPFAM" id="SSF56091">
    <property type="entry name" value="DNA ligase/mRNA capping enzyme, catalytic domain"/>
    <property type="match status" value="1"/>
</dbReference>
<dbReference type="GO" id="GO:0016874">
    <property type="term" value="F:ligase activity"/>
    <property type="evidence" value="ECO:0007669"/>
    <property type="project" value="UniProtKB-KW"/>
</dbReference>
<keyword evidence="1" id="KW-0436">Ligase</keyword>
<evidence type="ECO:0000256" key="2">
    <source>
        <dbReference type="ARBA" id="ARBA00022705"/>
    </source>
</evidence>
<accession>A0A9D4DXY5</accession>
<gene>
    <name evidence="5" type="ORF">DPMN_170081</name>
</gene>
<reference evidence="5" key="2">
    <citation type="submission" date="2020-11" db="EMBL/GenBank/DDBJ databases">
        <authorList>
            <person name="McCartney M.A."/>
            <person name="Auch B."/>
            <person name="Kono T."/>
            <person name="Mallez S."/>
            <person name="Becker A."/>
            <person name="Gohl D.M."/>
            <person name="Silverstein K.A.T."/>
            <person name="Koren S."/>
            <person name="Bechman K.B."/>
            <person name="Herman A."/>
            <person name="Abrahante J.E."/>
            <person name="Garbe J."/>
        </authorList>
    </citation>
    <scope>NUCLEOTIDE SEQUENCE</scope>
    <source>
        <strain evidence="5">Duluth1</strain>
        <tissue evidence="5">Whole animal</tissue>
    </source>
</reference>
<dbReference type="Gene3D" id="3.30.470.30">
    <property type="entry name" value="DNA ligase/mRNA capping enzyme"/>
    <property type="match status" value="1"/>
</dbReference>
<evidence type="ECO:0000313" key="5">
    <source>
        <dbReference type="EMBL" id="KAH3768865.1"/>
    </source>
</evidence>
<comment type="caution">
    <text evidence="5">The sequence shown here is derived from an EMBL/GenBank/DDBJ whole genome shotgun (WGS) entry which is preliminary data.</text>
</comment>
<name>A0A9D4DXY5_DREPO</name>
<keyword evidence="2" id="KW-0235">DNA replication</keyword>
<keyword evidence="6" id="KW-1185">Reference proteome</keyword>
<dbReference type="PANTHER" id="PTHR47810">
    <property type="entry name" value="DNA LIGASE"/>
    <property type="match status" value="1"/>
</dbReference>
<protein>
    <submittedName>
        <fullName evidence="5">Uncharacterized protein</fullName>
    </submittedName>
</protein>
<proteinExistence type="predicted"/>
<organism evidence="5 6">
    <name type="scientific">Dreissena polymorpha</name>
    <name type="common">Zebra mussel</name>
    <name type="synonym">Mytilus polymorpha</name>
    <dbReference type="NCBI Taxonomy" id="45954"/>
    <lineage>
        <taxon>Eukaryota</taxon>
        <taxon>Metazoa</taxon>
        <taxon>Spiralia</taxon>
        <taxon>Lophotrochozoa</taxon>
        <taxon>Mollusca</taxon>
        <taxon>Bivalvia</taxon>
        <taxon>Autobranchia</taxon>
        <taxon>Heteroconchia</taxon>
        <taxon>Euheterodonta</taxon>
        <taxon>Imparidentia</taxon>
        <taxon>Neoheterodontei</taxon>
        <taxon>Myida</taxon>
        <taxon>Dreissenoidea</taxon>
        <taxon>Dreissenidae</taxon>
        <taxon>Dreissena</taxon>
    </lineage>
</organism>
<sequence length="83" mass="9886">MQETTPPQKIELEVLLPNDYKDGETDPKDWWMSEKLDGVRAYWNGRCFYSRNGNAFKAPVWFTKDLPKDMHLDEKLYAGRKKF</sequence>
<dbReference type="AlphaFoldDB" id="A0A9D4DXY5"/>
<dbReference type="Proteomes" id="UP000828390">
    <property type="component" value="Unassembled WGS sequence"/>
</dbReference>
<reference evidence="5" key="1">
    <citation type="journal article" date="2019" name="bioRxiv">
        <title>The Genome of the Zebra Mussel, Dreissena polymorpha: A Resource for Invasive Species Research.</title>
        <authorList>
            <person name="McCartney M.A."/>
            <person name="Auch B."/>
            <person name="Kono T."/>
            <person name="Mallez S."/>
            <person name="Zhang Y."/>
            <person name="Obille A."/>
            <person name="Becker A."/>
            <person name="Abrahante J.E."/>
            <person name="Garbe J."/>
            <person name="Badalamenti J.P."/>
            <person name="Herman A."/>
            <person name="Mangelson H."/>
            <person name="Liachko I."/>
            <person name="Sullivan S."/>
            <person name="Sone E.D."/>
            <person name="Koren S."/>
            <person name="Silverstein K.A.T."/>
            <person name="Beckman K.B."/>
            <person name="Gohl D.M."/>
        </authorList>
    </citation>
    <scope>NUCLEOTIDE SEQUENCE</scope>
    <source>
        <strain evidence="5">Duluth1</strain>
        <tissue evidence="5">Whole animal</tissue>
    </source>
</reference>